<dbReference type="AlphaFoldDB" id="A0A0F6YKA2"/>
<accession>A0A0F6YKA2</accession>
<dbReference type="STRING" id="927083.DB32_006196"/>
<evidence type="ECO:0000256" key="1">
    <source>
        <dbReference type="SAM" id="MobiDB-lite"/>
    </source>
</evidence>
<dbReference type="EMBL" id="CP011125">
    <property type="protein sequence ID" value="AKF09047.1"/>
    <property type="molecule type" value="Genomic_DNA"/>
</dbReference>
<name>A0A0F6YKA2_9BACT</name>
<reference evidence="2 3" key="1">
    <citation type="submission" date="2015-03" db="EMBL/GenBank/DDBJ databases">
        <title>Genome assembly of Sandaracinus amylolyticus DSM 53668.</title>
        <authorList>
            <person name="Sharma G."/>
            <person name="Subramanian S."/>
        </authorList>
    </citation>
    <scope>NUCLEOTIDE SEQUENCE [LARGE SCALE GENOMIC DNA]</scope>
    <source>
        <strain evidence="2 3">DSM 53668</strain>
    </source>
</reference>
<proteinExistence type="predicted"/>
<evidence type="ECO:0000313" key="3">
    <source>
        <dbReference type="Proteomes" id="UP000034883"/>
    </source>
</evidence>
<evidence type="ECO:0000313" key="2">
    <source>
        <dbReference type="EMBL" id="AKF09047.1"/>
    </source>
</evidence>
<feature type="compositionally biased region" description="Acidic residues" evidence="1">
    <location>
        <begin position="259"/>
        <end position="274"/>
    </location>
</feature>
<protein>
    <submittedName>
        <fullName evidence="2">Uncharacterized protein</fullName>
    </submittedName>
</protein>
<feature type="region of interest" description="Disordered" evidence="1">
    <location>
        <begin position="251"/>
        <end position="274"/>
    </location>
</feature>
<organism evidence="2 3">
    <name type="scientific">Sandaracinus amylolyticus</name>
    <dbReference type="NCBI Taxonomy" id="927083"/>
    <lineage>
        <taxon>Bacteria</taxon>
        <taxon>Pseudomonadati</taxon>
        <taxon>Myxococcota</taxon>
        <taxon>Polyangia</taxon>
        <taxon>Polyangiales</taxon>
        <taxon>Sandaracinaceae</taxon>
        <taxon>Sandaracinus</taxon>
    </lineage>
</organism>
<keyword evidence="3" id="KW-1185">Reference proteome</keyword>
<sequence>MRAARGARGEPASGRAPFTGIAGARGAAAIEKGQILMAKLTIGQKASRVLRLLMGLRNPRIAAALQRHGFDDADLARGLSLLGRLTQGRLAAAPLPASTDPRVVVELDAWENKWFPICEVVLRNHAPEAHERVFLNLSQTTGPEVILSVGTFVERVTALPRARTDGGLGREGRSARDLLAKRGLTDAVIDDARALLARVERIERTEEAAAPRSPEDDALAERDLWAWYLEWSTIARAVITDGRLLRQLGFGGRKPGASEGDDEGDEPEVDEPAA</sequence>
<dbReference type="KEGG" id="samy:DB32_006196"/>
<dbReference type="Proteomes" id="UP000034883">
    <property type="component" value="Chromosome"/>
</dbReference>
<gene>
    <name evidence="2" type="ORF">DB32_006196</name>
</gene>